<comment type="caution">
    <text evidence="2">The sequence shown here is derived from an EMBL/GenBank/DDBJ whole genome shotgun (WGS) entry which is preliminary data.</text>
</comment>
<keyword evidence="3" id="KW-1185">Reference proteome</keyword>
<dbReference type="EMBL" id="CATQJA010001956">
    <property type="protein sequence ID" value="CAJ0569153.1"/>
    <property type="molecule type" value="Genomic_DNA"/>
</dbReference>
<protein>
    <submittedName>
        <fullName evidence="2">Uncharacterized protein</fullName>
    </submittedName>
</protein>
<name>A0AA36FY77_9BILA</name>
<gene>
    <name evidence="2" type="ORF">MSPICULIGERA_LOCUS7643</name>
</gene>
<sequence>MPRLTVIWPPPSNAIESAPIYAQPKGRMDTATLPRNFYLQKAQEVAVDEGFSSNSANSSQSSNDYAPAKRDTSVTRGVLGQQKSVDEGAIRVHPDYTAASLSRKAKVPVGAMFDERRFSTLEPRERVFRKNGPPPQIHDGYSTMPSDAVRRGSENGAEWAVCKLVIPSESPRVATLLPLLLTNAFL</sequence>
<reference evidence="2" key="1">
    <citation type="submission" date="2023-06" db="EMBL/GenBank/DDBJ databases">
        <authorList>
            <person name="Delattre M."/>
        </authorList>
    </citation>
    <scope>NUCLEOTIDE SEQUENCE</scope>
    <source>
        <strain evidence="2">AF72</strain>
    </source>
</reference>
<feature type="compositionally biased region" description="Low complexity" evidence="1">
    <location>
        <begin position="52"/>
        <end position="63"/>
    </location>
</feature>
<organism evidence="2 3">
    <name type="scientific">Mesorhabditis spiculigera</name>
    <dbReference type="NCBI Taxonomy" id="96644"/>
    <lineage>
        <taxon>Eukaryota</taxon>
        <taxon>Metazoa</taxon>
        <taxon>Ecdysozoa</taxon>
        <taxon>Nematoda</taxon>
        <taxon>Chromadorea</taxon>
        <taxon>Rhabditida</taxon>
        <taxon>Rhabditina</taxon>
        <taxon>Rhabditomorpha</taxon>
        <taxon>Rhabditoidea</taxon>
        <taxon>Rhabditidae</taxon>
        <taxon>Mesorhabditinae</taxon>
        <taxon>Mesorhabditis</taxon>
    </lineage>
</organism>
<feature type="region of interest" description="Disordered" evidence="1">
    <location>
        <begin position="129"/>
        <end position="150"/>
    </location>
</feature>
<feature type="non-terminal residue" evidence="2">
    <location>
        <position position="186"/>
    </location>
</feature>
<proteinExistence type="predicted"/>
<evidence type="ECO:0000313" key="2">
    <source>
        <dbReference type="EMBL" id="CAJ0569153.1"/>
    </source>
</evidence>
<evidence type="ECO:0000256" key="1">
    <source>
        <dbReference type="SAM" id="MobiDB-lite"/>
    </source>
</evidence>
<dbReference type="AlphaFoldDB" id="A0AA36FY77"/>
<feature type="region of interest" description="Disordered" evidence="1">
    <location>
        <begin position="49"/>
        <end position="77"/>
    </location>
</feature>
<dbReference type="Proteomes" id="UP001177023">
    <property type="component" value="Unassembled WGS sequence"/>
</dbReference>
<evidence type="ECO:0000313" key="3">
    <source>
        <dbReference type="Proteomes" id="UP001177023"/>
    </source>
</evidence>
<accession>A0AA36FY77</accession>